<dbReference type="InterPro" id="IPR016181">
    <property type="entry name" value="Acyl_CoA_acyltransferase"/>
</dbReference>
<evidence type="ECO:0000313" key="2">
    <source>
        <dbReference type="EMBL" id="MBE1492019.1"/>
    </source>
</evidence>
<evidence type="ECO:0000259" key="1">
    <source>
        <dbReference type="PROSITE" id="PS51186"/>
    </source>
</evidence>
<keyword evidence="3" id="KW-1185">Reference proteome</keyword>
<dbReference type="Gene3D" id="3.40.630.30">
    <property type="match status" value="1"/>
</dbReference>
<comment type="caution">
    <text evidence="2">The sequence shown here is derived from an EMBL/GenBank/DDBJ whole genome shotgun (WGS) entry which is preliminary data.</text>
</comment>
<sequence length="208" mass="22770">MPLLVPPVLPAGSLHSLRQPRLAAEGGLSLRPWRVDDAATVRAAFDCPEIQRWHIRRMDSDAEARDWTAQWPARWAAETDASWALVDGPADRPVGQVGLRNVTLVEGSAELSYWVLPAARGAGVAGRAVTALTRWAFDILGIHRLVLLHSTRNRASCRVAGKVGYPTEGVLRQAMLHADGWHDVHLHARLRSDGDRPAEPEPGQSRAS</sequence>
<dbReference type="Pfam" id="PF13302">
    <property type="entry name" value="Acetyltransf_3"/>
    <property type="match status" value="1"/>
</dbReference>
<dbReference type="EMBL" id="JADBEB010000001">
    <property type="protein sequence ID" value="MBE1492019.1"/>
    <property type="molecule type" value="Genomic_DNA"/>
</dbReference>
<reference evidence="2" key="1">
    <citation type="submission" date="2020-10" db="EMBL/GenBank/DDBJ databases">
        <title>Sequencing the genomes of 1000 actinobacteria strains.</title>
        <authorList>
            <person name="Klenk H.-P."/>
        </authorList>
    </citation>
    <scope>NUCLEOTIDE SEQUENCE</scope>
    <source>
        <strain evidence="2">DSM 46832</strain>
    </source>
</reference>
<dbReference type="AlphaFoldDB" id="A0A927MCM0"/>
<dbReference type="GO" id="GO:1990189">
    <property type="term" value="F:protein N-terminal-serine acetyltransferase activity"/>
    <property type="evidence" value="ECO:0007669"/>
    <property type="project" value="TreeGrafter"/>
</dbReference>
<dbReference type="PANTHER" id="PTHR43441:SF10">
    <property type="entry name" value="ACETYLTRANSFERASE"/>
    <property type="match status" value="1"/>
</dbReference>
<dbReference type="GO" id="GO:0005737">
    <property type="term" value="C:cytoplasm"/>
    <property type="evidence" value="ECO:0007669"/>
    <property type="project" value="TreeGrafter"/>
</dbReference>
<dbReference type="InterPro" id="IPR051908">
    <property type="entry name" value="Ribosomal_N-acetyltransferase"/>
</dbReference>
<accession>A0A927MCM0</accession>
<feature type="domain" description="N-acetyltransferase" evidence="1">
    <location>
        <begin position="39"/>
        <end position="191"/>
    </location>
</feature>
<proteinExistence type="predicted"/>
<dbReference type="Proteomes" id="UP000649753">
    <property type="component" value="Unassembled WGS sequence"/>
</dbReference>
<dbReference type="GO" id="GO:0008999">
    <property type="term" value="F:protein-N-terminal-alanine acetyltransferase activity"/>
    <property type="evidence" value="ECO:0007669"/>
    <property type="project" value="TreeGrafter"/>
</dbReference>
<evidence type="ECO:0000313" key="3">
    <source>
        <dbReference type="Proteomes" id="UP000649753"/>
    </source>
</evidence>
<dbReference type="SUPFAM" id="SSF55729">
    <property type="entry name" value="Acyl-CoA N-acyltransferases (Nat)"/>
    <property type="match status" value="1"/>
</dbReference>
<dbReference type="PROSITE" id="PS51186">
    <property type="entry name" value="GNAT"/>
    <property type="match status" value="1"/>
</dbReference>
<dbReference type="PANTHER" id="PTHR43441">
    <property type="entry name" value="RIBOSOMAL-PROTEIN-SERINE ACETYLTRANSFERASE"/>
    <property type="match status" value="1"/>
</dbReference>
<dbReference type="CDD" id="cd04301">
    <property type="entry name" value="NAT_SF"/>
    <property type="match status" value="1"/>
</dbReference>
<dbReference type="InterPro" id="IPR000182">
    <property type="entry name" value="GNAT_dom"/>
</dbReference>
<gene>
    <name evidence="2" type="ORF">H4W31_007657</name>
</gene>
<name>A0A927MCM0_9ACTN</name>
<organism evidence="2 3">
    <name type="scientific">Plantactinospora soyae</name>
    <dbReference type="NCBI Taxonomy" id="1544732"/>
    <lineage>
        <taxon>Bacteria</taxon>
        <taxon>Bacillati</taxon>
        <taxon>Actinomycetota</taxon>
        <taxon>Actinomycetes</taxon>
        <taxon>Micromonosporales</taxon>
        <taxon>Micromonosporaceae</taxon>
        <taxon>Plantactinospora</taxon>
    </lineage>
</organism>
<protein>
    <submittedName>
        <fullName evidence="2">RimJ/RimL family protein N-acetyltransferase</fullName>
    </submittedName>
</protein>
<dbReference type="RefSeq" id="WP_192770990.1">
    <property type="nucleotide sequence ID" value="NZ_JADBEB010000001.1"/>
</dbReference>